<keyword evidence="2" id="KW-1185">Reference proteome</keyword>
<feature type="region of interest" description="Disordered" evidence="1">
    <location>
        <begin position="1"/>
        <end position="26"/>
    </location>
</feature>
<evidence type="ECO:0000256" key="1">
    <source>
        <dbReference type="SAM" id="MobiDB-lite"/>
    </source>
</evidence>
<dbReference type="RefSeq" id="XP_022770548.1">
    <property type="nucleotide sequence ID" value="XM_022914813.1"/>
</dbReference>
<proteinExistence type="predicted"/>
<name>A0A6P6B084_DURZI</name>
<feature type="region of interest" description="Disordered" evidence="1">
    <location>
        <begin position="91"/>
        <end position="112"/>
    </location>
</feature>
<sequence length="112" mass="12833">MERPDDETKHESKIALGDEEKVQDGEVDGLREPNATFLTDLNLLMLALSLSSVCNEDCINLVDKEKKDIKDHEANTSKACIPRLHARKRETNDVKLMKRRTQKAQTIPKDFR</sequence>
<gene>
    <name evidence="3" type="primary">LOC111313930</name>
</gene>
<dbReference type="OrthoDB" id="831823at2759"/>
<dbReference type="GeneID" id="111313930"/>
<dbReference type="KEGG" id="dzi:111313930"/>
<organism evidence="2 3">
    <name type="scientific">Durio zibethinus</name>
    <name type="common">Durian</name>
    <dbReference type="NCBI Taxonomy" id="66656"/>
    <lineage>
        <taxon>Eukaryota</taxon>
        <taxon>Viridiplantae</taxon>
        <taxon>Streptophyta</taxon>
        <taxon>Embryophyta</taxon>
        <taxon>Tracheophyta</taxon>
        <taxon>Spermatophyta</taxon>
        <taxon>Magnoliopsida</taxon>
        <taxon>eudicotyledons</taxon>
        <taxon>Gunneridae</taxon>
        <taxon>Pentapetalae</taxon>
        <taxon>rosids</taxon>
        <taxon>malvids</taxon>
        <taxon>Malvales</taxon>
        <taxon>Malvaceae</taxon>
        <taxon>Helicteroideae</taxon>
        <taxon>Durio</taxon>
    </lineage>
</organism>
<accession>A0A6P6B084</accession>
<protein>
    <submittedName>
        <fullName evidence="3">Uncharacterized protein LOC111313930</fullName>
    </submittedName>
</protein>
<evidence type="ECO:0000313" key="3">
    <source>
        <dbReference type="RefSeq" id="XP_022770548.1"/>
    </source>
</evidence>
<dbReference type="AlphaFoldDB" id="A0A6P6B084"/>
<reference evidence="3" key="1">
    <citation type="submission" date="2025-08" db="UniProtKB">
        <authorList>
            <consortium name="RefSeq"/>
        </authorList>
    </citation>
    <scope>IDENTIFICATION</scope>
    <source>
        <tissue evidence="3">Fruit stalk</tissue>
    </source>
</reference>
<dbReference type="Proteomes" id="UP000515121">
    <property type="component" value="Unplaced"/>
</dbReference>
<evidence type="ECO:0000313" key="2">
    <source>
        <dbReference type="Proteomes" id="UP000515121"/>
    </source>
</evidence>